<dbReference type="KEGG" id="ibu:IB211_01295"/>
<evidence type="ECO:0000313" key="2">
    <source>
        <dbReference type="Proteomes" id="UP000064844"/>
    </source>
</evidence>
<organism evidence="1 2">
    <name type="scientific">Intestinimonas butyriciproducens</name>
    <dbReference type="NCBI Taxonomy" id="1297617"/>
    <lineage>
        <taxon>Bacteria</taxon>
        <taxon>Bacillati</taxon>
        <taxon>Bacillota</taxon>
        <taxon>Clostridia</taxon>
        <taxon>Eubacteriales</taxon>
        <taxon>Intestinimonas</taxon>
    </lineage>
</organism>
<protein>
    <submittedName>
        <fullName evidence="1">Uncharacterized protein</fullName>
    </submittedName>
</protein>
<reference evidence="2" key="2">
    <citation type="submission" date="2015-04" db="EMBL/GenBank/DDBJ databases">
        <title>A butyrogenic pathway from the amino acid lysine in a human gut commensal.</title>
        <authorList>
            <person name="de Vos W.M."/>
            <person name="Bui N.T.P."/>
            <person name="Plugge C.M."/>
            <person name="Ritari J."/>
        </authorList>
    </citation>
    <scope>NUCLEOTIDE SEQUENCE [LARGE SCALE GENOMIC DNA]</scope>
    <source>
        <strain evidence="2">AF211</strain>
    </source>
</reference>
<dbReference type="STRING" id="1297617.IB211_01295"/>
<evidence type="ECO:0000313" key="1">
    <source>
        <dbReference type="EMBL" id="ALP93688.1"/>
    </source>
</evidence>
<accession>A0A0S2W2U7</accession>
<keyword evidence="2" id="KW-1185">Reference proteome</keyword>
<proteinExistence type="predicted"/>
<sequence length="121" mass="13613">MRIKVIGKARLSGTSKKTGKPYDFVQIHYNGKARGVDGLAAITLSLDSRDYPLETEFYRIYENAPGLMRQAVKIGWTQNVVILEAELTKQIHSAEHLEIVLDCQEGVCYTEPIENSTGERK</sequence>
<gene>
    <name evidence="1" type="ORF">IB211_01295</name>
</gene>
<reference evidence="1 2" key="1">
    <citation type="journal article" date="2015" name="Nat. Commun.">
        <title>Production of butyrate from lysine and the Amadori product fructoselysine by a human gut commensal.</title>
        <authorList>
            <person name="Bui T.P."/>
            <person name="Ritari J."/>
            <person name="Boeren S."/>
            <person name="de Waard P."/>
            <person name="Plugge C.M."/>
            <person name="de Vos W.M."/>
        </authorList>
    </citation>
    <scope>NUCLEOTIDE SEQUENCE [LARGE SCALE GENOMIC DNA]</scope>
    <source>
        <strain evidence="1 2">AF211</strain>
    </source>
</reference>
<dbReference type="Proteomes" id="UP000064844">
    <property type="component" value="Chromosome"/>
</dbReference>
<dbReference type="RefSeq" id="WP_058117503.1">
    <property type="nucleotide sequence ID" value="NZ_CALICV010000047.1"/>
</dbReference>
<name>A0A0S2W2U7_9FIRM</name>
<dbReference type="AlphaFoldDB" id="A0A0S2W2U7"/>
<dbReference type="EMBL" id="CP011307">
    <property type="protein sequence ID" value="ALP93688.1"/>
    <property type="molecule type" value="Genomic_DNA"/>
</dbReference>